<dbReference type="OrthoDB" id="272977at2759"/>
<evidence type="ECO:0000256" key="2">
    <source>
        <dbReference type="ARBA" id="ARBA00022448"/>
    </source>
</evidence>
<dbReference type="GO" id="GO:0006893">
    <property type="term" value="P:Golgi to plasma membrane transport"/>
    <property type="evidence" value="ECO:0007669"/>
    <property type="project" value="TreeGrafter"/>
</dbReference>
<comment type="caution">
    <text evidence="11">The sequence shown here is derived from an EMBL/GenBank/DDBJ whole genome shotgun (WGS) entry which is preliminary data.</text>
</comment>
<reference evidence="12" key="1">
    <citation type="submission" date="2020-01" db="EMBL/GenBank/DDBJ databases">
        <title>Draft genome sequence of the Termite Coptotermes fromosanus.</title>
        <authorList>
            <person name="Itakura S."/>
            <person name="Yosikawa Y."/>
            <person name="Umezawa K."/>
        </authorList>
    </citation>
    <scope>NUCLEOTIDE SEQUENCE [LARGE SCALE GENOMIC DNA]</scope>
</reference>
<evidence type="ECO:0000313" key="12">
    <source>
        <dbReference type="Proteomes" id="UP000502823"/>
    </source>
</evidence>
<dbReference type="Pfam" id="PF04048">
    <property type="entry name" value="Sec8_N"/>
    <property type="match status" value="1"/>
</dbReference>
<evidence type="ECO:0000256" key="5">
    <source>
        <dbReference type="RuleBase" id="RU367079"/>
    </source>
</evidence>
<feature type="domain" description="Exocyst complex component Sec8 middle helical bundle" evidence="10">
    <location>
        <begin position="277"/>
        <end position="451"/>
    </location>
</feature>
<keyword evidence="3 5" id="KW-0268">Exocytosis</keyword>
<dbReference type="FunCoup" id="A0A6L2Q3Q7">
    <property type="interactions" value="1547"/>
</dbReference>
<keyword evidence="6" id="KW-0175">Coiled coil</keyword>
<keyword evidence="2 5" id="KW-0813">Transport</keyword>
<dbReference type="InterPro" id="IPR039682">
    <property type="entry name" value="Sec8/EXOC4"/>
</dbReference>
<evidence type="ECO:0000256" key="1">
    <source>
        <dbReference type="ARBA" id="ARBA00010470"/>
    </source>
</evidence>
<dbReference type="GO" id="GO:0015031">
    <property type="term" value="P:protein transport"/>
    <property type="evidence" value="ECO:0007669"/>
    <property type="project" value="UniProtKB-KW"/>
</dbReference>
<comment type="similarity">
    <text evidence="1 5">Belongs to the SEC8 family.</text>
</comment>
<feature type="coiled-coil region" evidence="6">
    <location>
        <begin position="26"/>
        <end position="53"/>
    </location>
</feature>
<dbReference type="GO" id="GO:0045202">
    <property type="term" value="C:synapse"/>
    <property type="evidence" value="ECO:0007669"/>
    <property type="project" value="TreeGrafter"/>
</dbReference>
<dbReference type="InterPro" id="IPR048630">
    <property type="entry name" value="Sec8_M"/>
</dbReference>
<feature type="region of interest" description="Disordered" evidence="7">
    <location>
        <begin position="1005"/>
        <end position="1043"/>
    </location>
</feature>
<evidence type="ECO:0000313" key="11">
    <source>
        <dbReference type="EMBL" id="GFG39541.1"/>
    </source>
</evidence>
<dbReference type="AlphaFoldDB" id="A0A6L2Q3Q7"/>
<feature type="region of interest" description="Disordered" evidence="7">
    <location>
        <begin position="666"/>
        <end position="685"/>
    </location>
</feature>
<evidence type="ECO:0000259" key="9">
    <source>
        <dbReference type="Pfam" id="PF04048"/>
    </source>
</evidence>
<dbReference type="GO" id="GO:0090522">
    <property type="term" value="P:vesicle tethering involved in exocytosis"/>
    <property type="evidence" value="ECO:0007669"/>
    <property type="project" value="UniProtKB-UniRule"/>
</dbReference>
<evidence type="ECO:0000259" key="10">
    <source>
        <dbReference type="Pfam" id="PF20652"/>
    </source>
</evidence>
<feature type="signal peptide" evidence="8">
    <location>
        <begin position="1"/>
        <end position="22"/>
    </location>
</feature>
<dbReference type="GO" id="GO:0007268">
    <property type="term" value="P:chemical synaptic transmission"/>
    <property type="evidence" value="ECO:0007669"/>
    <property type="project" value="TreeGrafter"/>
</dbReference>
<keyword evidence="12" id="KW-1185">Reference proteome</keyword>
<sequence length="1093" mass="122679">MVSLGTVFMNGLLMSVIRTLSASESNEQRDREKAKLEKEYKRSDQKLDELISVHDQDLTQVMQLFGKLSARVTTSREKIHAVKENLQACKLLLRCRRDELKKLWLEGIEHKHVLQLLEEIDQLRAVPSQLTAFLARKHYLHATQLLVSALSLGEGSLEGVEALREVRTDLQTKKQQLHSHLLAELTRHLYLVSTQDVVTLRRQGSGRDGNPLNSPFQRTCEQRGSARLTKTRMALLDVSITFPNATSPRMGLSPGPNQAAVDDDLGSVEEDVDAADPEAKSEHFMAILVECLALLNKVPDIVEIIKVQMQTELLAIIEHTTQHILDLSQQPTHSIGAHSTPLLLELLETVFDQFRCVAAAHTSVLRSFARAADKHHIDVHLYEMADVWSKVQAVLQLLLTDYLDIQNIAGDPQQAPTSFSETASDISVYFARRRPPRQKRTPLFKFEYSSHALSINSYLKEQRGPSTKEYSHAGQPRQREKLLVCNPDPRNITQIFIPLTKFIEEIEHAIGCTPGRPCTLNAFLSDYIKEVFLGRHHMMVAASIESATKSVDAWRATTSPEVMRGLGLSRPLLQSTVTVERCIQDLRELMLALPAYAEHFLSIICNILHNYRETCQAAYRGIVQPDSEDKRICSAAWLKDEDISRFIKSLPNWTDLQAQKVTYHRRRPLRREETTEEESPEDIRQRNMKEAEILASNLGEGGINTHEILSDVGQLKGLAQLQESMAIVCIVLQAWFSTSILLFASDLPSAPASSPSVQVTSEGIPAMPESSVQALMQLAQEFEELANTCLLVLHLEVRVQCFHYLLPHANNYSCLVGGVDSQEPDPKVLELSRVLISIDEAMNSSLQPRKLKYIFEGLGHLIAKILISSAQYIDHIDERGIQKMCRNIFALQQTLTNITMAREIALDHARQYFELFYLAPELSRHFQVRESDGGGLLYWQSVILDVPVPDGVFHLSSPYSGNFVVIHRCCLEFCCSGGEYSQVRKSSKKASRSVSTLTLVFPDPLAPTQSASSAVKTPNPQSPGPSASQVGTEETPENIQGYPDAYEPAVEGYIKGEYCDWLCSPNSDMNSSKKLPVRTQISTYRHYSVIQNI</sequence>
<feature type="chain" id="PRO_5026780552" description="Exocyst complex component Sec8" evidence="8">
    <location>
        <begin position="23"/>
        <end position="1093"/>
    </location>
</feature>
<dbReference type="InterPro" id="IPR007191">
    <property type="entry name" value="Sec8_exocyst_N"/>
</dbReference>
<evidence type="ECO:0000256" key="4">
    <source>
        <dbReference type="ARBA" id="ARBA00022927"/>
    </source>
</evidence>
<dbReference type="GO" id="GO:0006612">
    <property type="term" value="P:protein targeting to membrane"/>
    <property type="evidence" value="ECO:0007669"/>
    <property type="project" value="UniProtKB-UniRule"/>
</dbReference>
<dbReference type="Proteomes" id="UP000502823">
    <property type="component" value="Unassembled WGS sequence"/>
</dbReference>
<protein>
    <recommendedName>
        <fullName evidence="5">Exocyst complex component Sec8</fullName>
    </recommendedName>
</protein>
<keyword evidence="4 5" id="KW-0653">Protein transport</keyword>
<evidence type="ECO:0000256" key="7">
    <source>
        <dbReference type="SAM" id="MobiDB-lite"/>
    </source>
</evidence>
<dbReference type="GO" id="GO:0006904">
    <property type="term" value="P:vesicle docking involved in exocytosis"/>
    <property type="evidence" value="ECO:0007669"/>
    <property type="project" value="InterPro"/>
</dbReference>
<dbReference type="GO" id="GO:0032584">
    <property type="term" value="C:growth cone membrane"/>
    <property type="evidence" value="ECO:0007669"/>
    <property type="project" value="TreeGrafter"/>
</dbReference>
<comment type="function">
    <text evidence="5">Component of the exocyst complex involved in the docking of exocytic vesicles with fusion sites on the plasma membrane.</text>
</comment>
<evidence type="ECO:0000256" key="6">
    <source>
        <dbReference type="SAM" id="Coils"/>
    </source>
</evidence>
<dbReference type="GO" id="GO:0000145">
    <property type="term" value="C:exocyst"/>
    <property type="evidence" value="ECO:0007669"/>
    <property type="project" value="UniProtKB-UniRule"/>
</dbReference>
<organism evidence="11 12">
    <name type="scientific">Coptotermes formosanus</name>
    <name type="common">Formosan subterranean termite</name>
    <dbReference type="NCBI Taxonomy" id="36987"/>
    <lineage>
        <taxon>Eukaryota</taxon>
        <taxon>Metazoa</taxon>
        <taxon>Ecdysozoa</taxon>
        <taxon>Arthropoda</taxon>
        <taxon>Hexapoda</taxon>
        <taxon>Insecta</taxon>
        <taxon>Pterygota</taxon>
        <taxon>Neoptera</taxon>
        <taxon>Polyneoptera</taxon>
        <taxon>Dictyoptera</taxon>
        <taxon>Blattodea</taxon>
        <taxon>Blattoidea</taxon>
        <taxon>Termitoidae</taxon>
        <taxon>Rhinotermitidae</taxon>
        <taxon>Coptotermes</taxon>
    </lineage>
</organism>
<gene>
    <name evidence="11" type="ORF">Cfor_00971</name>
</gene>
<keyword evidence="8" id="KW-0732">Signal</keyword>
<accession>A0A6L2Q3Q7</accession>
<dbReference type="InParanoid" id="A0A6L2Q3Q7"/>
<evidence type="ECO:0000256" key="8">
    <source>
        <dbReference type="SAM" id="SignalP"/>
    </source>
</evidence>
<proteinExistence type="inferred from homology"/>
<feature type="domain" description="Exocyst complex component Sec8 N-terminal" evidence="9">
    <location>
        <begin position="34"/>
        <end position="130"/>
    </location>
</feature>
<name>A0A6L2Q3Q7_COPFO</name>
<dbReference type="EMBL" id="BLKM01000907">
    <property type="protein sequence ID" value="GFG39541.1"/>
    <property type="molecule type" value="Genomic_DNA"/>
</dbReference>
<dbReference type="PANTHER" id="PTHR14146">
    <property type="entry name" value="EXOCYST COMPLEX COMPONENT 4"/>
    <property type="match status" value="1"/>
</dbReference>
<evidence type="ECO:0000256" key="3">
    <source>
        <dbReference type="ARBA" id="ARBA00022483"/>
    </source>
</evidence>
<feature type="compositionally biased region" description="Polar residues" evidence="7">
    <location>
        <begin position="1007"/>
        <end position="1032"/>
    </location>
</feature>
<dbReference type="PANTHER" id="PTHR14146:SF0">
    <property type="entry name" value="EXOCYST COMPLEX COMPONENT 4"/>
    <property type="match status" value="1"/>
</dbReference>
<dbReference type="Pfam" id="PF20652">
    <property type="entry name" value="Sec8_C"/>
    <property type="match status" value="1"/>
</dbReference>